<name>A0ABM0MEA0_SACKO</name>
<proteinExistence type="predicted"/>
<keyword evidence="6" id="KW-1015">Disulfide bond</keyword>
<dbReference type="CDD" id="cd14958">
    <property type="entry name" value="NHL_PAL_like"/>
    <property type="match status" value="1"/>
</dbReference>
<evidence type="ECO:0000256" key="7">
    <source>
        <dbReference type="ARBA" id="ARBA00023180"/>
    </source>
</evidence>
<dbReference type="PROSITE" id="PS51125">
    <property type="entry name" value="NHL"/>
    <property type="match status" value="2"/>
</dbReference>
<dbReference type="InterPro" id="IPR011042">
    <property type="entry name" value="6-blade_b-propeller_TolB-like"/>
</dbReference>
<evidence type="ECO:0000256" key="9">
    <source>
        <dbReference type="PROSITE-ProRule" id="PRU00504"/>
    </source>
</evidence>
<accession>A0ABM0MEA0</accession>
<keyword evidence="3" id="KW-0479">Metal-binding</keyword>
<evidence type="ECO:0000256" key="2">
    <source>
        <dbReference type="ARBA" id="ARBA00012343"/>
    </source>
</evidence>
<dbReference type="Pfam" id="PF01436">
    <property type="entry name" value="NHL"/>
    <property type="match status" value="2"/>
</dbReference>
<dbReference type="PANTHER" id="PTHR10680:SF14">
    <property type="entry name" value="PEPTIDYL-GLYCINE ALPHA-AMIDATING MONOOXYGENASE"/>
    <property type="match status" value="1"/>
</dbReference>
<dbReference type="PANTHER" id="PTHR10680">
    <property type="entry name" value="PEPTIDYL-GLYCINE ALPHA-AMIDATING MONOOXYGENASE"/>
    <property type="match status" value="1"/>
</dbReference>
<dbReference type="PRINTS" id="PR00790">
    <property type="entry name" value="PAMONOXGNASE"/>
</dbReference>
<dbReference type="SUPFAM" id="SSF63829">
    <property type="entry name" value="Calcium-dependent phosphotriesterase"/>
    <property type="match status" value="1"/>
</dbReference>
<gene>
    <name evidence="11" type="primary">LOC100373175</name>
</gene>
<evidence type="ECO:0000256" key="8">
    <source>
        <dbReference type="ARBA" id="ARBA00023239"/>
    </source>
</evidence>
<evidence type="ECO:0000256" key="3">
    <source>
        <dbReference type="ARBA" id="ARBA00022723"/>
    </source>
</evidence>
<evidence type="ECO:0000313" key="10">
    <source>
        <dbReference type="Proteomes" id="UP000694865"/>
    </source>
</evidence>
<dbReference type="Proteomes" id="UP000694865">
    <property type="component" value="Unplaced"/>
</dbReference>
<keyword evidence="10" id="KW-1185">Reference proteome</keyword>
<dbReference type="EC" id="4.3.2.5" evidence="2"/>
<evidence type="ECO:0000256" key="4">
    <source>
        <dbReference type="ARBA" id="ARBA00022729"/>
    </source>
</evidence>
<dbReference type="RefSeq" id="XP_006818341.1">
    <property type="nucleotide sequence ID" value="XM_006818278.1"/>
</dbReference>
<sequence>MSSPITSEYNIAMQEFTNLSYTTSEQHKDLTEARMKRDTADLEKISSKLAVCSPFSPDSSLRNIVTGVVAEEGKSHNPANVPVAFRSNCLSPFSFDNNNVFTEILQGPIPENVILTLDSRTGAIMESWGADKFYLPHGITIDHEDNIWLTDVAMHQVFKYSNTLQLLLTLGVRFVPGGDDKHFCSPTDVAVSRDGNFFVSDGYCNSRILQFNQMGDLIGKIYGQTPGLPAPHVFKVPHSLSLDADHNRLFVADRENGRVIVFNSDSKTFIDQYTGFGERVFAADYNKINGKYCFNQQ</sequence>
<evidence type="ECO:0000256" key="5">
    <source>
        <dbReference type="ARBA" id="ARBA00022737"/>
    </source>
</evidence>
<organism evidence="10 11">
    <name type="scientific">Saccoglossus kowalevskii</name>
    <name type="common">Acorn worm</name>
    <dbReference type="NCBI Taxonomy" id="10224"/>
    <lineage>
        <taxon>Eukaryota</taxon>
        <taxon>Metazoa</taxon>
        <taxon>Hemichordata</taxon>
        <taxon>Enteropneusta</taxon>
        <taxon>Harrimaniidae</taxon>
        <taxon>Saccoglossus</taxon>
    </lineage>
</organism>
<evidence type="ECO:0000256" key="6">
    <source>
        <dbReference type="ARBA" id="ARBA00023157"/>
    </source>
</evidence>
<comment type="cofactor">
    <cofactor evidence="1">
        <name>Zn(2+)</name>
        <dbReference type="ChEBI" id="CHEBI:29105"/>
    </cofactor>
</comment>
<dbReference type="GeneID" id="100373175"/>
<reference evidence="11" key="1">
    <citation type="submission" date="2025-08" db="UniProtKB">
        <authorList>
            <consortium name="RefSeq"/>
        </authorList>
    </citation>
    <scope>IDENTIFICATION</scope>
    <source>
        <tissue evidence="11">Testes</tissue>
    </source>
</reference>
<feature type="repeat" description="NHL" evidence="9">
    <location>
        <begin position="234"/>
        <end position="265"/>
    </location>
</feature>
<keyword evidence="7" id="KW-0325">Glycoprotein</keyword>
<dbReference type="InterPro" id="IPR001258">
    <property type="entry name" value="NHL_repeat"/>
</dbReference>
<dbReference type="InterPro" id="IPR000720">
    <property type="entry name" value="PHM/PAL"/>
</dbReference>
<protein>
    <recommendedName>
        <fullName evidence="2">peptidylamidoglycolate lyase</fullName>
        <ecNumber evidence="2">4.3.2.5</ecNumber>
    </recommendedName>
</protein>
<evidence type="ECO:0000313" key="11">
    <source>
        <dbReference type="RefSeq" id="XP_006818341.1"/>
    </source>
</evidence>
<keyword evidence="8" id="KW-0456">Lyase</keyword>
<evidence type="ECO:0000256" key="1">
    <source>
        <dbReference type="ARBA" id="ARBA00001947"/>
    </source>
</evidence>
<keyword evidence="5" id="KW-0677">Repeat</keyword>
<dbReference type="Gene3D" id="2.120.10.30">
    <property type="entry name" value="TolB, C-terminal domain"/>
    <property type="match status" value="1"/>
</dbReference>
<feature type="repeat" description="NHL" evidence="9">
    <location>
        <begin position="175"/>
        <end position="214"/>
    </location>
</feature>
<keyword evidence="4" id="KW-0732">Signal</keyword>